<organism evidence="1">
    <name type="scientific">bioreactor metagenome</name>
    <dbReference type="NCBI Taxonomy" id="1076179"/>
    <lineage>
        <taxon>unclassified sequences</taxon>
        <taxon>metagenomes</taxon>
        <taxon>ecological metagenomes</taxon>
    </lineage>
</organism>
<dbReference type="EMBL" id="VSSQ01094231">
    <property type="protein sequence ID" value="MPN38793.1"/>
    <property type="molecule type" value="Genomic_DNA"/>
</dbReference>
<name>A0A645HTT6_9ZZZZ</name>
<sequence>MSDSFDGISSSYAGWDNIVAFRALLLGKVGFVADVLVQYRTHAASTLNAPAADDLVKDYRKRARERDAWYLQAFSQHLIDIHKIVRKSPDRSVELLKIERMIVKQIHKSVLSYEIMSLFPKLSMKLLVRALLWPEFYRYFLLAPLYRLGWYKRR</sequence>
<reference evidence="1" key="1">
    <citation type="submission" date="2019-08" db="EMBL/GenBank/DDBJ databases">
        <authorList>
            <person name="Kucharzyk K."/>
            <person name="Murdoch R.W."/>
            <person name="Higgins S."/>
            <person name="Loffler F."/>
        </authorList>
    </citation>
    <scope>NUCLEOTIDE SEQUENCE</scope>
</reference>
<gene>
    <name evidence="1" type="ORF">SDC9_186318</name>
</gene>
<evidence type="ECO:0000313" key="1">
    <source>
        <dbReference type="EMBL" id="MPN38793.1"/>
    </source>
</evidence>
<protein>
    <submittedName>
        <fullName evidence="1">Uncharacterized protein</fullName>
    </submittedName>
</protein>
<accession>A0A645HTT6</accession>
<comment type="caution">
    <text evidence="1">The sequence shown here is derived from an EMBL/GenBank/DDBJ whole genome shotgun (WGS) entry which is preliminary data.</text>
</comment>
<proteinExistence type="predicted"/>
<dbReference type="AlphaFoldDB" id="A0A645HTT6"/>